<accession>A0A1H0NHQ5</accession>
<dbReference type="AlphaFoldDB" id="A0A1H0NHQ5"/>
<dbReference type="SMART" id="SM00346">
    <property type="entry name" value="HTH_ICLR"/>
    <property type="match status" value="1"/>
</dbReference>
<dbReference type="EMBL" id="FNIE01000014">
    <property type="protein sequence ID" value="SDO92098.1"/>
    <property type="molecule type" value="Genomic_DNA"/>
</dbReference>
<evidence type="ECO:0000256" key="1">
    <source>
        <dbReference type="ARBA" id="ARBA00023015"/>
    </source>
</evidence>
<evidence type="ECO:0000259" key="3">
    <source>
        <dbReference type="PROSITE" id="PS51077"/>
    </source>
</evidence>
<dbReference type="InterPro" id="IPR050707">
    <property type="entry name" value="HTH_MetabolicPath_Reg"/>
</dbReference>
<dbReference type="Gene3D" id="3.30.450.40">
    <property type="match status" value="1"/>
</dbReference>
<dbReference type="PANTHER" id="PTHR30136:SF24">
    <property type="entry name" value="HTH-TYPE TRANSCRIPTIONAL REPRESSOR ALLR"/>
    <property type="match status" value="1"/>
</dbReference>
<evidence type="ECO:0000256" key="2">
    <source>
        <dbReference type="ARBA" id="ARBA00023163"/>
    </source>
</evidence>
<feature type="domain" description="HTH iclR-type" evidence="3">
    <location>
        <begin position="6"/>
        <end position="66"/>
    </location>
</feature>
<dbReference type="InterPro" id="IPR036388">
    <property type="entry name" value="WH-like_DNA-bd_sf"/>
</dbReference>
<dbReference type="SUPFAM" id="SSF46785">
    <property type="entry name" value="Winged helix' DNA-binding domain"/>
    <property type="match status" value="1"/>
</dbReference>
<dbReference type="STRING" id="310781.SAMN05216259_11468"/>
<keyword evidence="2" id="KW-0804">Transcription</keyword>
<sequence length="216" mass="22614">MQREPRGVVDGAFRVLRALPEAGREHQVARLAHLTGLPRPTVYRLLGQLRDSGMVTWADGRWALSASLLGLAQQVEPLSGLRAAASRVIQGLREETGAAVSLVVPSEDSFVALEMVPGSETLPIDARSGARMPASTAAALVLAPGALPAARGRPFGAAIDDQDVLAGLTCYAVPVGLPGGRRASLQIATTALRPAERFAAPVHRAAVALERRLSVL</sequence>
<dbReference type="SUPFAM" id="SSF55781">
    <property type="entry name" value="GAF domain-like"/>
    <property type="match status" value="1"/>
</dbReference>
<gene>
    <name evidence="4" type="ORF">SAMN05216259_11468</name>
</gene>
<dbReference type="InterPro" id="IPR029016">
    <property type="entry name" value="GAF-like_dom_sf"/>
</dbReference>
<keyword evidence="1" id="KW-0805">Transcription regulation</keyword>
<reference evidence="4 5" key="1">
    <citation type="submission" date="2016-10" db="EMBL/GenBank/DDBJ databases">
        <authorList>
            <person name="de Groot N.N."/>
        </authorList>
    </citation>
    <scope>NUCLEOTIDE SEQUENCE [LARGE SCALE GENOMIC DNA]</scope>
    <source>
        <strain evidence="4 5">CGMCC 4.2022</strain>
    </source>
</reference>
<dbReference type="Pfam" id="PF09339">
    <property type="entry name" value="HTH_IclR"/>
    <property type="match status" value="1"/>
</dbReference>
<proteinExistence type="predicted"/>
<dbReference type="GO" id="GO:0003677">
    <property type="term" value="F:DNA binding"/>
    <property type="evidence" value="ECO:0007669"/>
    <property type="project" value="UniProtKB-KW"/>
</dbReference>
<evidence type="ECO:0000313" key="4">
    <source>
        <dbReference type="EMBL" id="SDO92098.1"/>
    </source>
</evidence>
<dbReference type="Gene3D" id="1.10.10.10">
    <property type="entry name" value="Winged helix-like DNA-binding domain superfamily/Winged helix DNA-binding domain"/>
    <property type="match status" value="1"/>
</dbReference>
<organism evidence="4 5">
    <name type="scientific">Actinacidiphila guanduensis</name>
    <dbReference type="NCBI Taxonomy" id="310781"/>
    <lineage>
        <taxon>Bacteria</taxon>
        <taxon>Bacillati</taxon>
        <taxon>Actinomycetota</taxon>
        <taxon>Actinomycetes</taxon>
        <taxon>Kitasatosporales</taxon>
        <taxon>Streptomycetaceae</taxon>
        <taxon>Actinacidiphila</taxon>
    </lineage>
</organism>
<dbReference type="GO" id="GO:0003700">
    <property type="term" value="F:DNA-binding transcription factor activity"/>
    <property type="evidence" value="ECO:0007669"/>
    <property type="project" value="TreeGrafter"/>
</dbReference>
<name>A0A1H0NHQ5_9ACTN</name>
<keyword evidence="4" id="KW-0238">DNA-binding</keyword>
<evidence type="ECO:0000313" key="5">
    <source>
        <dbReference type="Proteomes" id="UP000199341"/>
    </source>
</evidence>
<dbReference type="PROSITE" id="PS51077">
    <property type="entry name" value="HTH_ICLR"/>
    <property type="match status" value="1"/>
</dbReference>
<keyword evidence="5" id="KW-1185">Reference proteome</keyword>
<dbReference type="InterPro" id="IPR036390">
    <property type="entry name" value="WH_DNA-bd_sf"/>
</dbReference>
<dbReference type="PANTHER" id="PTHR30136">
    <property type="entry name" value="HELIX-TURN-HELIX TRANSCRIPTIONAL REGULATOR, ICLR FAMILY"/>
    <property type="match status" value="1"/>
</dbReference>
<dbReference type="Proteomes" id="UP000199341">
    <property type="component" value="Unassembled WGS sequence"/>
</dbReference>
<dbReference type="InterPro" id="IPR005471">
    <property type="entry name" value="Tscrpt_reg_IclR_N"/>
</dbReference>
<dbReference type="GO" id="GO:0045892">
    <property type="term" value="P:negative regulation of DNA-templated transcription"/>
    <property type="evidence" value="ECO:0007669"/>
    <property type="project" value="TreeGrafter"/>
</dbReference>
<protein>
    <submittedName>
        <fullName evidence="4">DNA-binding transcriptional regulator, IclR family</fullName>
    </submittedName>
</protein>